<proteinExistence type="predicted"/>
<dbReference type="InterPro" id="IPR012914">
    <property type="entry name" value="PucR_dom"/>
</dbReference>
<evidence type="ECO:0000313" key="4">
    <source>
        <dbReference type="Proteomes" id="UP000271031"/>
    </source>
</evidence>
<organism evidence="3 4">
    <name type="scientific">Brevibacillus fluminis</name>
    <dbReference type="NCBI Taxonomy" id="511487"/>
    <lineage>
        <taxon>Bacteria</taxon>
        <taxon>Bacillati</taxon>
        <taxon>Bacillota</taxon>
        <taxon>Bacilli</taxon>
        <taxon>Bacillales</taxon>
        <taxon>Paenibacillaceae</taxon>
        <taxon>Brevibacillus</taxon>
    </lineage>
</organism>
<dbReference type="InterPro" id="IPR025736">
    <property type="entry name" value="PucR_C-HTH_dom"/>
</dbReference>
<dbReference type="EMBL" id="RHHQ01000023">
    <property type="protein sequence ID" value="RNB81211.1"/>
    <property type="molecule type" value="Genomic_DNA"/>
</dbReference>
<protein>
    <submittedName>
        <fullName evidence="3">PucR family transcriptional regulator</fullName>
    </submittedName>
</protein>
<evidence type="ECO:0000259" key="2">
    <source>
        <dbReference type="Pfam" id="PF13556"/>
    </source>
</evidence>
<dbReference type="InterPro" id="IPR051448">
    <property type="entry name" value="CdaR-like_regulators"/>
</dbReference>
<name>A0A3M8D0X3_9BACL</name>
<dbReference type="Proteomes" id="UP000271031">
    <property type="component" value="Unassembled WGS sequence"/>
</dbReference>
<keyword evidence="4" id="KW-1185">Reference proteome</keyword>
<feature type="domain" description="PucR C-terminal helix-turn-helix" evidence="2">
    <location>
        <begin position="316"/>
        <end position="373"/>
    </location>
</feature>
<dbReference type="RefSeq" id="WP_122920893.1">
    <property type="nucleotide sequence ID" value="NZ_RHHQ01000023.1"/>
</dbReference>
<gene>
    <name evidence="3" type="ORF">EDM56_26175</name>
</gene>
<comment type="caution">
    <text evidence="3">The sequence shown here is derived from an EMBL/GenBank/DDBJ whole genome shotgun (WGS) entry which is preliminary data.</text>
</comment>
<dbReference type="InterPro" id="IPR042070">
    <property type="entry name" value="PucR_C-HTH_sf"/>
</dbReference>
<dbReference type="OrthoDB" id="154713at2"/>
<evidence type="ECO:0000259" key="1">
    <source>
        <dbReference type="Pfam" id="PF07905"/>
    </source>
</evidence>
<dbReference type="PANTHER" id="PTHR33744:SF16">
    <property type="entry name" value="CARBOHYDRATE DIACID REGULATOR"/>
    <property type="match status" value="1"/>
</dbReference>
<reference evidence="3 4" key="1">
    <citation type="submission" date="2018-10" db="EMBL/GenBank/DDBJ databases">
        <title>Phylogenomics of Brevibacillus.</title>
        <authorList>
            <person name="Dunlap C."/>
        </authorList>
    </citation>
    <scope>NUCLEOTIDE SEQUENCE [LARGE SCALE GENOMIC DNA]</scope>
    <source>
        <strain evidence="3 4">JCM 15716</strain>
    </source>
</reference>
<dbReference type="Pfam" id="PF13556">
    <property type="entry name" value="HTH_30"/>
    <property type="match status" value="1"/>
</dbReference>
<accession>A0A3M8D0X3</accession>
<feature type="domain" description="Purine catabolism PurC-like" evidence="1">
    <location>
        <begin position="7"/>
        <end position="128"/>
    </location>
</feature>
<dbReference type="PANTHER" id="PTHR33744">
    <property type="entry name" value="CARBOHYDRATE DIACID REGULATOR"/>
    <property type="match status" value="1"/>
</dbReference>
<dbReference type="Gene3D" id="1.10.10.2840">
    <property type="entry name" value="PucR C-terminal helix-turn-helix domain"/>
    <property type="match status" value="1"/>
</dbReference>
<dbReference type="AlphaFoldDB" id="A0A3M8D0X3"/>
<sequence length="384" mass="43661">MSVTVKDILALSPFHKAQIIAGANGMDNVIKRVSFSDSPYYESDDFILKDGIFCISSFYFAKQSVADMYEFIKRELKSNASGLCLTNEHISVLPDEIRNYCDQNQFPVIMVDNYVPYADIISGIMELIIIDQQNTLIENKIDALVRGQLDNTQTAKILSELNPHFQSQLTVIYCTPSIKSIKSSSAILSILKRNMFISAFEYKSGLLILVSYKESTIQSIQEKIDYVIETIINYYEESVIGISSNNNILECGQAVNQALTAVNVRDSKNSNIIYYDKLGLVRLLTLFSGHKELEKFHNDILGPIFEYDKKTNQSNLFETIMSYIENGRDYKKTASALFLHENTIRYRVGKVQELLESISTNVDILEDISIAIKIYKLRKAERTD</sequence>
<evidence type="ECO:0000313" key="3">
    <source>
        <dbReference type="EMBL" id="RNB81211.1"/>
    </source>
</evidence>
<dbReference type="Pfam" id="PF07905">
    <property type="entry name" value="PucR"/>
    <property type="match status" value="1"/>
</dbReference>